<evidence type="ECO:0000313" key="8">
    <source>
        <dbReference type="EMBL" id="MCF4142940.1"/>
    </source>
</evidence>
<keyword evidence="6" id="KW-0457">Lysine biosynthesis</keyword>
<dbReference type="Gene3D" id="3.40.630.10">
    <property type="entry name" value="Zn peptidases"/>
    <property type="match status" value="2"/>
</dbReference>
<evidence type="ECO:0000313" key="9">
    <source>
        <dbReference type="Proteomes" id="UP001200430"/>
    </source>
</evidence>
<keyword evidence="3" id="KW-0479">Metal-binding</keyword>
<keyword evidence="9" id="KW-1185">Reference proteome</keyword>
<evidence type="ECO:0000256" key="6">
    <source>
        <dbReference type="ARBA" id="ARBA00023154"/>
    </source>
</evidence>
<keyword evidence="2" id="KW-0028">Amino-acid biosynthesis</keyword>
<evidence type="ECO:0000256" key="2">
    <source>
        <dbReference type="ARBA" id="ARBA00022605"/>
    </source>
</evidence>
<keyword evidence="7" id="KW-0170">Cobalt</keyword>
<dbReference type="PANTHER" id="PTHR43808:SF28">
    <property type="entry name" value="[LYSW]-LYSINE_[LYSW]-ORNITHINE HYDROLASE"/>
    <property type="match status" value="1"/>
</dbReference>
<dbReference type="InterPro" id="IPR010175">
    <property type="entry name" value="LysK"/>
</dbReference>
<dbReference type="Pfam" id="PF01546">
    <property type="entry name" value="Peptidase_M20"/>
    <property type="match status" value="1"/>
</dbReference>
<evidence type="ECO:0000256" key="5">
    <source>
        <dbReference type="ARBA" id="ARBA00022833"/>
    </source>
</evidence>
<accession>A0ABS9ESV4</accession>
<proteinExistence type="predicted"/>
<dbReference type="SUPFAM" id="SSF53187">
    <property type="entry name" value="Zn-dependent exopeptidases"/>
    <property type="match status" value="1"/>
</dbReference>
<organism evidence="8 9">
    <name type="scientific">Dethiosulfovibrio marinus</name>
    <dbReference type="NCBI Taxonomy" id="133532"/>
    <lineage>
        <taxon>Bacteria</taxon>
        <taxon>Thermotogati</taxon>
        <taxon>Synergistota</taxon>
        <taxon>Synergistia</taxon>
        <taxon>Synergistales</taxon>
        <taxon>Dethiosulfovibrionaceae</taxon>
        <taxon>Dethiosulfovibrio</taxon>
    </lineage>
</organism>
<keyword evidence="4" id="KW-0378">Hydrolase</keyword>
<name>A0ABS9ESV4_9BACT</name>
<dbReference type="PROSITE" id="PS00758">
    <property type="entry name" value="ARGE_DAPE_CPG2_1"/>
    <property type="match status" value="1"/>
</dbReference>
<protein>
    <submittedName>
        <fullName evidence="8">M20/M25/M40 family metallo-hydrolase</fullName>
    </submittedName>
</protein>
<dbReference type="EMBL" id="JAKGUD010000009">
    <property type="protein sequence ID" value="MCF4142940.1"/>
    <property type="molecule type" value="Genomic_DNA"/>
</dbReference>
<keyword evidence="1" id="KW-0963">Cytoplasm</keyword>
<dbReference type="InterPro" id="IPR050072">
    <property type="entry name" value="Peptidase_M20A"/>
</dbReference>
<dbReference type="NCBIfam" id="TIGR01902">
    <property type="entry name" value="dapE-lys-deAc"/>
    <property type="match status" value="1"/>
</dbReference>
<sequence>MSWIEGDGGFLRELVECRSESGDEESCCVLLSSRLPALGWESVVRDEVGNVVASRGTGPRELLMMGHIDTVPGGPKTEVEGDVLWGRGSVDAKGPLASFSLAGGRAIVPDGWRYTLIAAVGEEMDSRGARYVMESRKAPLGCIIGEPSGGDGVTLAYRGCLFLRLEASDGGAHRSGGSGPLTETLSAASEILRMVESMEEDGPIVRRYSATVASMYGVEKGERHASIDLDVRLPLGADPSSLARSFQEICSVKAVDMSVRQSVSAHMSDRRDLVVRALSTSVREEGLSPRLLAKGGTADFNVVAPWGVPMAAYGPGDSGLDHGPDERLSIGELKTAIRVLERALPRACLFLSG</sequence>
<evidence type="ECO:0000256" key="1">
    <source>
        <dbReference type="ARBA" id="ARBA00022490"/>
    </source>
</evidence>
<dbReference type="PANTHER" id="PTHR43808">
    <property type="entry name" value="ACETYLORNITHINE DEACETYLASE"/>
    <property type="match status" value="1"/>
</dbReference>
<evidence type="ECO:0000256" key="7">
    <source>
        <dbReference type="ARBA" id="ARBA00023285"/>
    </source>
</evidence>
<dbReference type="RefSeq" id="WP_236099657.1">
    <property type="nucleotide sequence ID" value="NZ_JAKGUD010000009.1"/>
</dbReference>
<dbReference type="Proteomes" id="UP001200430">
    <property type="component" value="Unassembled WGS sequence"/>
</dbReference>
<dbReference type="InterPro" id="IPR002933">
    <property type="entry name" value="Peptidase_M20"/>
</dbReference>
<keyword evidence="5" id="KW-0862">Zinc</keyword>
<gene>
    <name evidence="8" type="ORF">L2W38_08915</name>
</gene>
<evidence type="ECO:0000256" key="3">
    <source>
        <dbReference type="ARBA" id="ARBA00022723"/>
    </source>
</evidence>
<comment type="caution">
    <text evidence="8">The sequence shown here is derived from an EMBL/GenBank/DDBJ whole genome shotgun (WGS) entry which is preliminary data.</text>
</comment>
<dbReference type="InterPro" id="IPR001261">
    <property type="entry name" value="ArgE/DapE_CS"/>
</dbReference>
<evidence type="ECO:0000256" key="4">
    <source>
        <dbReference type="ARBA" id="ARBA00022801"/>
    </source>
</evidence>
<reference evidence="8 9" key="1">
    <citation type="submission" date="2022-01" db="EMBL/GenBank/DDBJ databases">
        <title>Dethiosulfovibrio faecalis sp. nov., a novel proteolytic, non-sulfur-reducing bacterium isolated from a marine aquaculture solid waste bioreactor.</title>
        <authorList>
            <person name="Grabowski S."/>
            <person name="Apolinario E."/>
            <person name="Schneider N."/>
            <person name="Marshall C.W."/>
            <person name="Sowers K.R."/>
        </authorList>
    </citation>
    <scope>NUCLEOTIDE SEQUENCE [LARGE SCALE GENOMIC DNA]</scope>
    <source>
        <strain evidence="8 9">DSM 12537</strain>
    </source>
</reference>